<evidence type="ECO:0000313" key="3">
    <source>
        <dbReference type="Proteomes" id="UP000233551"/>
    </source>
</evidence>
<proteinExistence type="predicted"/>
<keyword evidence="3" id="KW-1185">Reference proteome</keyword>
<protein>
    <submittedName>
        <fullName evidence="2">Uncharacterized protein</fullName>
    </submittedName>
</protein>
<dbReference type="Proteomes" id="UP000233551">
    <property type="component" value="Unassembled WGS sequence"/>
</dbReference>
<feature type="compositionally biased region" description="Basic and acidic residues" evidence="1">
    <location>
        <begin position="29"/>
        <end position="46"/>
    </location>
</feature>
<dbReference type="EMBL" id="PGOL01001593">
    <property type="protein sequence ID" value="PKI56570.1"/>
    <property type="molecule type" value="Genomic_DNA"/>
</dbReference>
<dbReference type="AlphaFoldDB" id="A0A2I0JKW4"/>
<gene>
    <name evidence="2" type="ORF">CRG98_023039</name>
</gene>
<feature type="region of interest" description="Disordered" evidence="1">
    <location>
        <begin position="1"/>
        <end position="46"/>
    </location>
</feature>
<feature type="compositionally biased region" description="Acidic residues" evidence="1">
    <location>
        <begin position="1"/>
        <end position="14"/>
    </location>
</feature>
<reference evidence="2 3" key="1">
    <citation type="submission" date="2017-11" db="EMBL/GenBank/DDBJ databases">
        <title>De-novo sequencing of pomegranate (Punica granatum L.) genome.</title>
        <authorList>
            <person name="Akparov Z."/>
            <person name="Amiraslanov A."/>
            <person name="Hajiyeva S."/>
            <person name="Abbasov M."/>
            <person name="Kaur K."/>
            <person name="Hamwieh A."/>
            <person name="Solovyev V."/>
            <person name="Salamov A."/>
            <person name="Braich B."/>
            <person name="Kosarev P."/>
            <person name="Mahmoud A."/>
            <person name="Hajiyev E."/>
            <person name="Babayeva S."/>
            <person name="Izzatullayeva V."/>
            <person name="Mammadov A."/>
            <person name="Mammadov A."/>
            <person name="Sharifova S."/>
            <person name="Ojaghi J."/>
            <person name="Eynullazada K."/>
            <person name="Bayramov B."/>
            <person name="Abdulazimova A."/>
            <person name="Shahmuradov I."/>
        </authorList>
    </citation>
    <scope>NUCLEOTIDE SEQUENCE [LARGE SCALE GENOMIC DNA]</scope>
    <source>
        <strain evidence="3">cv. AG2017</strain>
        <tissue evidence="2">Leaf</tissue>
    </source>
</reference>
<sequence length="118" mass="12724">MKDIDDDDDGDEGLELSPRTPQLLVEEASSERIASERQTLETPRTDDVVTNQYVPQKPTPVIPPALIISAPGLVETRKAGDALVTFFKANMSEAATRIDLVTVEAIAGKLSLLPKLPA</sequence>
<comment type="caution">
    <text evidence="2">The sequence shown here is derived from an EMBL/GenBank/DDBJ whole genome shotgun (WGS) entry which is preliminary data.</text>
</comment>
<evidence type="ECO:0000256" key="1">
    <source>
        <dbReference type="SAM" id="MobiDB-lite"/>
    </source>
</evidence>
<evidence type="ECO:0000313" key="2">
    <source>
        <dbReference type="EMBL" id="PKI56570.1"/>
    </source>
</evidence>
<organism evidence="2 3">
    <name type="scientific">Punica granatum</name>
    <name type="common">Pomegranate</name>
    <dbReference type="NCBI Taxonomy" id="22663"/>
    <lineage>
        <taxon>Eukaryota</taxon>
        <taxon>Viridiplantae</taxon>
        <taxon>Streptophyta</taxon>
        <taxon>Embryophyta</taxon>
        <taxon>Tracheophyta</taxon>
        <taxon>Spermatophyta</taxon>
        <taxon>Magnoliopsida</taxon>
        <taxon>eudicotyledons</taxon>
        <taxon>Gunneridae</taxon>
        <taxon>Pentapetalae</taxon>
        <taxon>rosids</taxon>
        <taxon>malvids</taxon>
        <taxon>Myrtales</taxon>
        <taxon>Lythraceae</taxon>
        <taxon>Punica</taxon>
    </lineage>
</organism>
<name>A0A2I0JKW4_PUNGR</name>
<accession>A0A2I0JKW4</accession>